<comment type="caution">
    <text evidence="3">The sequence shown here is derived from an EMBL/GenBank/DDBJ whole genome shotgun (WGS) entry which is preliminary data.</text>
</comment>
<dbReference type="InterPro" id="IPR025665">
    <property type="entry name" value="Beta-barrel_OMP_2"/>
</dbReference>
<dbReference type="EMBL" id="SWBQ01000004">
    <property type="protein sequence ID" value="TKC05023.1"/>
    <property type="molecule type" value="Genomic_DNA"/>
</dbReference>
<name>A0A4U1CF04_9SPHI</name>
<accession>A0A4U1CF04</accession>
<evidence type="ECO:0000256" key="1">
    <source>
        <dbReference type="SAM" id="SignalP"/>
    </source>
</evidence>
<feature type="domain" description="Outer membrane protein beta-barrel" evidence="2">
    <location>
        <begin position="19"/>
        <end position="222"/>
    </location>
</feature>
<feature type="chain" id="PRO_5020411402" evidence="1">
    <location>
        <begin position="20"/>
        <end position="248"/>
    </location>
</feature>
<feature type="signal peptide" evidence="1">
    <location>
        <begin position="1"/>
        <end position="19"/>
    </location>
</feature>
<evidence type="ECO:0000313" key="3">
    <source>
        <dbReference type="EMBL" id="TKC05023.1"/>
    </source>
</evidence>
<keyword evidence="1" id="KW-0732">Signal</keyword>
<sequence length="248" mass="27984">MKFKSILGILLLYGLYSHAQQPFEKKVKFGIKAGISGSLFTSTVDPFGPIQRNRFNEFRRFLRMSGFGGLTADATVSRRVTVGAEILYNSRGMAYREKNYDVVIIDEDGNEQQAYNDFNYNIDYIEFPLTVNYLFNELSSNVWFAGYAGIAPAVAVNYITKLRYEKSPDGGNRRNYNEKTTLEHVNHFNNSLLAGVKVGENNTGRTSVFADFRTSYTLLPVFNRSSADNGNNLDTRMLTFSIGLGVKF</sequence>
<keyword evidence="4" id="KW-1185">Reference proteome</keyword>
<dbReference type="AlphaFoldDB" id="A0A4U1CF04"/>
<evidence type="ECO:0000259" key="2">
    <source>
        <dbReference type="Pfam" id="PF13568"/>
    </source>
</evidence>
<organism evidence="3 4">
    <name type="scientific">Pedobacter frigoris</name>
    <dbReference type="NCBI Taxonomy" id="2571272"/>
    <lineage>
        <taxon>Bacteria</taxon>
        <taxon>Pseudomonadati</taxon>
        <taxon>Bacteroidota</taxon>
        <taxon>Sphingobacteriia</taxon>
        <taxon>Sphingobacteriales</taxon>
        <taxon>Sphingobacteriaceae</taxon>
        <taxon>Pedobacter</taxon>
    </lineage>
</organism>
<dbReference type="OrthoDB" id="947434at2"/>
<evidence type="ECO:0000313" key="4">
    <source>
        <dbReference type="Proteomes" id="UP000307244"/>
    </source>
</evidence>
<proteinExistence type="predicted"/>
<gene>
    <name evidence="3" type="ORF">FA047_14740</name>
</gene>
<dbReference type="Proteomes" id="UP000307244">
    <property type="component" value="Unassembled WGS sequence"/>
</dbReference>
<dbReference type="Pfam" id="PF13568">
    <property type="entry name" value="OMP_b-brl_2"/>
    <property type="match status" value="1"/>
</dbReference>
<reference evidence="3 4" key="1">
    <citation type="submission" date="2019-04" db="EMBL/GenBank/DDBJ databases">
        <title>Pedobacter sp. RP-3-15 sp. nov., isolated from Arctic soil.</title>
        <authorList>
            <person name="Dahal R.H."/>
            <person name="Kim D.-U."/>
        </authorList>
    </citation>
    <scope>NUCLEOTIDE SEQUENCE [LARGE SCALE GENOMIC DNA]</scope>
    <source>
        <strain evidence="3 4">RP-3-15</strain>
    </source>
</reference>
<dbReference type="RefSeq" id="WP_136836842.1">
    <property type="nucleotide sequence ID" value="NZ_SWBQ01000004.1"/>
</dbReference>
<protein>
    <submittedName>
        <fullName evidence="3">PorT family protein</fullName>
    </submittedName>
</protein>